<dbReference type="Proteomes" id="UP000270094">
    <property type="component" value="Unassembled WGS sequence"/>
</dbReference>
<dbReference type="EMBL" id="UYYB01113858">
    <property type="protein sequence ID" value="VDM81633.1"/>
    <property type="molecule type" value="Genomic_DNA"/>
</dbReference>
<sequence length="44" mass="4817">MLRYRGENGQLILEHILQIAPAGEDSMEPDQGTVEVGPSNQIPL</sequence>
<gene>
    <name evidence="2" type="ORF">SVUK_LOCUS16631</name>
</gene>
<evidence type="ECO:0000313" key="3">
    <source>
        <dbReference type="Proteomes" id="UP000270094"/>
    </source>
</evidence>
<keyword evidence="3" id="KW-1185">Reference proteome</keyword>
<evidence type="ECO:0000313" key="2">
    <source>
        <dbReference type="EMBL" id="VDM81633.1"/>
    </source>
</evidence>
<reference evidence="2 3" key="1">
    <citation type="submission" date="2018-11" db="EMBL/GenBank/DDBJ databases">
        <authorList>
            <consortium name="Pathogen Informatics"/>
        </authorList>
    </citation>
    <scope>NUCLEOTIDE SEQUENCE [LARGE SCALE GENOMIC DNA]</scope>
</reference>
<proteinExistence type="predicted"/>
<accession>A0A3P7JLH5</accession>
<feature type="region of interest" description="Disordered" evidence="1">
    <location>
        <begin position="22"/>
        <end position="44"/>
    </location>
</feature>
<dbReference type="AlphaFoldDB" id="A0A3P7JLH5"/>
<protein>
    <submittedName>
        <fullName evidence="2">Uncharacterized protein</fullName>
    </submittedName>
</protein>
<organism evidence="2 3">
    <name type="scientific">Strongylus vulgaris</name>
    <name type="common">Blood worm</name>
    <dbReference type="NCBI Taxonomy" id="40348"/>
    <lineage>
        <taxon>Eukaryota</taxon>
        <taxon>Metazoa</taxon>
        <taxon>Ecdysozoa</taxon>
        <taxon>Nematoda</taxon>
        <taxon>Chromadorea</taxon>
        <taxon>Rhabditida</taxon>
        <taxon>Rhabditina</taxon>
        <taxon>Rhabditomorpha</taxon>
        <taxon>Strongyloidea</taxon>
        <taxon>Strongylidae</taxon>
        <taxon>Strongylus</taxon>
    </lineage>
</organism>
<evidence type="ECO:0000256" key="1">
    <source>
        <dbReference type="SAM" id="MobiDB-lite"/>
    </source>
</evidence>
<name>A0A3P7JLH5_STRVU</name>